<keyword evidence="2 4" id="KW-0472">Membrane</keyword>
<dbReference type="Pfam" id="PF00691">
    <property type="entry name" value="OmpA"/>
    <property type="match status" value="1"/>
</dbReference>
<dbReference type="CDD" id="cd07185">
    <property type="entry name" value="OmpA_C-like"/>
    <property type="match status" value="1"/>
</dbReference>
<dbReference type="EMBL" id="FQWQ01000001">
    <property type="protein sequence ID" value="SHG50556.1"/>
    <property type="molecule type" value="Genomic_DNA"/>
</dbReference>
<gene>
    <name evidence="6" type="ORF">SAMN04488109_0568</name>
</gene>
<dbReference type="SUPFAM" id="SSF103088">
    <property type="entry name" value="OmpA-like"/>
    <property type="match status" value="1"/>
</dbReference>
<organism evidence="6 7">
    <name type="scientific">Chryseolinea serpens</name>
    <dbReference type="NCBI Taxonomy" id="947013"/>
    <lineage>
        <taxon>Bacteria</taxon>
        <taxon>Pseudomonadati</taxon>
        <taxon>Bacteroidota</taxon>
        <taxon>Cytophagia</taxon>
        <taxon>Cytophagales</taxon>
        <taxon>Fulvivirgaceae</taxon>
        <taxon>Chryseolinea</taxon>
    </lineage>
</organism>
<evidence type="ECO:0000256" key="2">
    <source>
        <dbReference type="ARBA" id="ARBA00023136"/>
    </source>
</evidence>
<dbReference type="Gene3D" id="3.30.1330.60">
    <property type="entry name" value="OmpA-like domain"/>
    <property type="match status" value="1"/>
</dbReference>
<evidence type="ECO:0000256" key="4">
    <source>
        <dbReference type="PROSITE-ProRule" id="PRU00473"/>
    </source>
</evidence>
<dbReference type="GO" id="GO:0009279">
    <property type="term" value="C:cell outer membrane"/>
    <property type="evidence" value="ECO:0007669"/>
    <property type="project" value="UniProtKB-SubCell"/>
</dbReference>
<dbReference type="RefSeq" id="WP_073130896.1">
    <property type="nucleotide sequence ID" value="NZ_FQWQ01000001.1"/>
</dbReference>
<dbReference type="InterPro" id="IPR006665">
    <property type="entry name" value="OmpA-like"/>
</dbReference>
<dbReference type="PROSITE" id="PS51123">
    <property type="entry name" value="OMPA_2"/>
    <property type="match status" value="1"/>
</dbReference>
<evidence type="ECO:0000259" key="5">
    <source>
        <dbReference type="PROSITE" id="PS51123"/>
    </source>
</evidence>
<sequence length="528" mass="58109">MRAIFVIGFYSILQTLSAQPLTRQSLQLVNTPKDELNPVVSPDGRSLYITVAGHSANSGGIKDPGDIWVSVLTETGQWSAPVHAGPVLNDKGYNAVAGFSADGSQLFLVNHYDPSGNVSRTQGIAVSRNNGNGWSRPENITIPYFQNKSDILAGFISPDQSVFVYSAETYGTRGVEDLYVTLRGADGKWSEPRNLGSTINTQLQELSPSLSADGKTLYFASNGRKGYGSFDIYSSSRLDDTWTAWTTPVNLGSPFNTEGREEYFRNYDKSGFSIYTSTHNSDGYANIELFISNDPIHRDSAVVASVRNTPDTVTKIVALNRSFNEDQRIRIHGKVTSSKTGESLQASVLFSSPEQSETVQATVGNGYAILIPSTREYSITIEAPGYISTMEKLNVNTYEMKELEMNFKLQPVAMGVTVNLKDILFEQGTTNLLAQSYPEMDLVVSFLKTNPKVKIELAGHTDNRGIPAQNVKLSQARVDKVRAYLISKGVESKRITGKGYGGTKPIASNDTEETRQFNRRVEFIIRKF</sequence>
<protein>
    <submittedName>
        <fullName evidence="6">WD40-like Beta Propeller Repeat</fullName>
    </submittedName>
</protein>
<dbReference type="InterPro" id="IPR036737">
    <property type="entry name" value="OmpA-like_sf"/>
</dbReference>
<evidence type="ECO:0000313" key="6">
    <source>
        <dbReference type="EMBL" id="SHG50556.1"/>
    </source>
</evidence>
<dbReference type="Gene3D" id="2.60.40.1120">
    <property type="entry name" value="Carboxypeptidase-like, regulatory domain"/>
    <property type="match status" value="1"/>
</dbReference>
<evidence type="ECO:0000256" key="3">
    <source>
        <dbReference type="ARBA" id="ARBA00023237"/>
    </source>
</evidence>
<dbReference type="InterPro" id="IPR006664">
    <property type="entry name" value="OMP_bac"/>
</dbReference>
<dbReference type="STRING" id="947013.SAMN04488109_0568"/>
<keyword evidence="3" id="KW-0998">Cell outer membrane</keyword>
<dbReference type="PANTHER" id="PTHR30329">
    <property type="entry name" value="STATOR ELEMENT OF FLAGELLAR MOTOR COMPLEX"/>
    <property type="match status" value="1"/>
</dbReference>
<dbReference type="Pfam" id="PF07676">
    <property type="entry name" value="PD40"/>
    <property type="match status" value="2"/>
</dbReference>
<keyword evidence="7" id="KW-1185">Reference proteome</keyword>
<evidence type="ECO:0000313" key="7">
    <source>
        <dbReference type="Proteomes" id="UP000184212"/>
    </source>
</evidence>
<dbReference type="OrthoDB" id="9809364at2"/>
<proteinExistence type="predicted"/>
<dbReference type="InterPro" id="IPR050330">
    <property type="entry name" value="Bact_OuterMem_StrucFunc"/>
</dbReference>
<feature type="domain" description="OmpA-like" evidence="5">
    <location>
        <begin position="412"/>
        <end position="528"/>
    </location>
</feature>
<evidence type="ECO:0000256" key="1">
    <source>
        <dbReference type="ARBA" id="ARBA00004442"/>
    </source>
</evidence>
<dbReference type="PRINTS" id="PR01021">
    <property type="entry name" value="OMPADOMAIN"/>
</dbReference>
<reference evidence="6 7" key="1">
    <citation type="submission" date="2016-11" db="EMBL/GenBank/DDBJ databases">
        <authorList>
            <person name="Jaros S."/>
            <person name="Januszkiewicz K."/>
            <person name="Wedrychowicz H."/>
        </authorList>
    </citation>
    <scope>NUCLEOTIDE SEQUENCE [LARGE SCALE GENOMIC DNA]</scope>
    <source>
        <strain evidence="6 7">DSM 24574</strain>
    </source>
</reference>
<dbReference type="SUPFAM" id="SSF82171">
    <property type="entry name" value="DPP6 N-terminal domain-like"/>
    <property type="match status" value="1"/>
</dbReference>
<dbReference type="PANTHER" id="PTHR30329:SF21">
    <property type="entry name" value="LIPOPROTEIN YIAD-RELATED"/>
    <property type="match status" value="1"/>
</dbReference>
<name>A0A1M5KCI3_9BACT</name>
<dbReference type="Proteomes" id="UP000184212">
    <property type="component" value="Unassembled WGS sequence"/>
</dbReference>
<dbReference type="AlphaFoldDB" id="A0A1M5KCI3"/>
<dbReference type="Gene3D" id="2.120.10.10">
    <property type="match status" value="1"/>
</dbReference>
<accession>A0A1M5KCI3</accession>
<comment type="subcellular location">
    <subcellularLocation>
        <location evidence="1">Cell outer membrane</location>
    </subcellularLocation>
</comment>
<dbReference type="InterPro" id="IPR011659">
    <property type="entry name" value="WD40"/>
</dbReference>